<dbReference type="PANTHER" id="PTHR42794:SF1">
    <property type="entry name" value="HEMIN IMPORT ATP-BINDING PROTEIN HMUV"/>
    <property type="match status" value="1"/>
</dbReference>
<organism evidence="6 7">
    <name type="scientific">Acetobacterium malicum</name>
    <dbReference type="NCBI Taxonomy" id="52692"/>
    <lineage>
        <taxon>Bacteria</taxon>
        <taxon>Bacillati</taxon>
        <taxon>Bacillota</taxon>
        <taxon>Clostridia</taxon>
        <taxon>Eubacteriales</taxon>
        <taxon>Eubacteriaceae</taxon>
        <taxon>Acetobacterium</taxon>
    </lineage>
</organism>
<name>A0ABR6YWW9_9FIRM</name>
<dbReference type="Pfam" id="PF00005">
    <property type="entry name" value="ABC_tran"/>
    <property type="match status" value="1"/>
</dbReference>
<keyword evidence="1" id="KW-0813">Transport</keyword>
<dbReference type="InterPro" id="IPR003439">
    <property type="entry name" value="ABC_transporter-like_ATP-bd"/>
</dbReference>
<dbReference type="GO" id="GO:0005524">
    <property type="term" value="F:ATP binding"/>
    <property type="evidence" value="ECO:0007669"/>
    <property type="project" value="UniProtKB-KW"/>
</dbReference>
<proteinExistence type="predicted"/>
<evidence type="ECO:0000256" key="3">
    <source>
        <dbReference type="ARBA" id="ARBA00022840"/>
    </source>
</evidence>
<dbReference type="InterPro" id="IPR027417">
    <property type="entry name" value="P-loop_NTPase"/>
</dbReference>
<dbReference type="InterPro" id="IPR003593">
    <property type="entry name" value="AAA+_ATPase"/>
</dbReference>
<keyword evidence="7" id="KW-1185">Reference proteome</keyword>
<accession>A0ABR6YWW9</accession>
<dbReference type="SUPFAM" id="SSF52540">
    <property type="entry name" value="P-loop containing nucleoside triphosphate hydrolases"/>
    <property type="match status" value="1"/>
</dbReference>
<comment type="caution">
    <text evidence="6">The sequence shown here is derived from an EMBL/GenBank/DDBJ whole genome shotgun (WGS) entry which is preliminary data.</text>
</comment>
<evidence type="ECO:0000313" key="6">
    <source>
        <dbReference type="EMBL" id="MBC3899638.1"/>
    </source>
</evidence>
<feature type="domain" description="ABC transporter" evidence="5">
    <location>
        <begin position="4"/>
        <end position="240"/>
    </location>
</feature>
<keyword evidence="2" id="KW-0547">Nucleotide-binding</keyword>
<keyword evidence="3 6" id="KW-0067">ATP-binding</keyword>
<dbReference type="PANTHER" id="PTHR42794">
    <property type="entry name" value="HEMIN IMPORT ATP-BINDING PROTEIN HMUV"/>
    <property type="match status" value="1"/>
</dbReference>
<dbReference type="EMBL" id="WJBE01000006">
    <property type="protein sequence ID" value="MBC3899638.1"/>
    <property type="molecule type" value="Genomic_DNA"/>
</dbReference>
<evidence type="ECO:0000259" key="5">
    <source>
        <dbReference type="PROSITE" id="PS50893"/>
    </source>
</evidence>
<sequence>MIALKTENLKVGYGKKVVVDAVDISGFRGQVLCLLGPNGAGKSTILRTLSGLLDPLDGVVYVNQEKLLDKKKKDLAKELSVVLTTKFSAGMMKVYDVVSMGRYPYTSRLGKLTGHDHQLIQEALITVNADYLATRNFEKLSDGERQKVMVARALVQEPEVMILDEPTSHLDIRHQLELIDILKNLSKEKNITIILSLHEIDLALKSCETVLLVRDNRIVGYGAPEDMVNEETISQLYGIKNAGYNNLLGSIEIANSGDPTVFVVAGNGTGIPIYRLLSKHNIGAMTGIIHENDVDYEVARTMGLTIKSAFAFEEIDDVSFLGAKKMIDRIGTVIDSGFPVRKMNEKNLELIRYAISKGKKVISFRPEEERRYYFGGQENQMLSCHQSCDFFKHLETTAMPVEKLGSIL</sequence>
<dbReference type="Gene3D" id="3.40.50.300">
    <property type="entry name" value="P-loop containing nucleotide triphosphate hydrolases"/>
    <property type="match status" value="1"/>
</dbReference>
<dbReference type="SMART" id="SM00382">
    <property type="entry name" value="AAA"/>
    <property type="match status" value="1"/>
</dbReference>
<evidence type="ECO:0000256" key="1">
    <source>
        <dbReference type="ARBA" id="ARBA00022448"/>
    </source>
</evidence>
<evidence type="ECO:0000256" key="4">
    <source>
        <dbReference type="ARBA" id="ARBA00022967"/>
    </source>
</evidence>
<dbReference type="CDD" id="cd03214">
    <property type="entry name" value="ABC_Iron-Siderophores_B12_Hemin"/>
    <property type="match status" value="1"/>
</dbReference>
<evidence type="ECO:0000256" key="2">
    <source>
        <dbReference type="ARBA" id="ARBA00022741"/>
    </source>
</evidence>
<dbReference type="PROSITE" id="PS50893">
    <property type="entry name" value="ABC_TRANSPORTER_2"/>
    <property type="match status" value="1"/>
</dbReference>
<protein>
    <submittedName>
        <fullName evidence="6">ATP-binding cassette domain-containing protein</fullName>
    </submittedName>
</protein>
<evidence type="ECO:0000313" key="7">
    <source>
        <dbReference type="Proteomes" id="UP000622405"/>
    </source>
</evidence>
<dbReference type="Proteomes" id="UP000622405">
    <property type="component" value="Unassembled WGS sequence"/>
</dbReference>
<gene>
    <name evidence="6" type="ORF">GH811_08415</name>
</gene>
<reference evidence="6 7" key="1">
    <citation type="journal article" date="2020" name="mSystems">
        <title>Defining Genomic and Predicted Metabolic Features of the Acetobacterium Genus.</title>
        <authorList>
            <person name="Ross D.E."/>
            <person name="Marshall C.W."/>
            <person name="Gulliver D."/>
            <person name="May H.D."/>
            <person name="Norman R.S."/>
        </authorList>
    </citation>
    <scope>NUCLEOTIDE SEQUENCE [LARGE SCALE GENOMIC DNA]</scope>
    <source>
        <strain evidence="6 7">DSM 4132</strain>
    </source>
</reference>
<dbReference type="RefSeq" id="WP_186894068.1">
    <property type="nucleotide sequence ID" value="NZ_WJBE01000006.1"/>
</dbReference>
<keyword evidence="4" id="KW-1278">Translocase</keyword>